<evidence type="ECO:0000313" key="2">
    <source>
        <dbReference type="EnsemblMetazoa" id="CapteP59371"/>
    </source>
</evidence>
<organism evidence="1">
    <name type="scientific">Capitella teleta</name>
    <name type="common">Polychaete worm</name>
    <dbReference type="NCBI Taxonomy" id="283909"/>
    <lineage>
        <taxon>Eukaryota</taxon>
        <taxon>Metazoa</taxon>
        <taxon>Spiralia</taxon>
        <taxon>Lophotrochozoa</taxon>
        <taxon>Annelida</taxon>
        <taxon>Polychaeta</taxon>
        <taxon>Sedentaria</taxon>
        <taxon>Scolecida</taxon>
        <taxon>Capitellidae</taxon>
        <taxon>Capitella</taxon>
    </lineage>
</organism>
<reference evidence="3" key="1">
    <citation type="submission" date="2012-12" db="EMBL/GenBank/DDBJ databases">
        <authorList>
            <person name="Hellsten U."/>
            <person name="Grimwood J."/>
            <person name="Chapman J.A."/>
            <person name="Shapiro H."/>
            <person name="Aerts A."/>
            <person name="Otillar R.P."/>
            <person name="Terry A.Y."/>
            <person name="Boore J.L."/>
            <person name="Simakov O."/>
            <person name="Marletaz F."/>
            <person name="Cho S.-J."/>
            <person name="Edsinger-Gonzales E."/>
            <person name="Havlak P."/>
            <person name="Kuo D.-H."/>
            <person name="Larsson T."/>
            <person name="Lv J."/>
            <person name="Arendt D."/>
            <person name="Savage R."/>
            <person name="Osoegawa K."/>
            <person name="de Jong P."/>
            <person name="Lindberg D.R."/>
            <person name="Seaver E.C."/>
            <person name="Weisblat D.A."/>
            <person name="Putnam N.H."/>
            <person name="Grigoriev I.V."/>
            <person name="Rokhsar D.S."/>
        </authorList>
    </citation>
    <scope>NUCLEOTIDE SEQUENCE</scope>
    <source>
        <strain evidence="3">I ESC-2004</strain>
    </source>
</reference>
<dbReference type="EnsemblMetazoa" id="CapteT59371">
    <property type="protein sequence ID" value="CapteP59371"/>
    <property type="gene ID" value="CapteG59371"/>
</dbReference>
<dbReference type="HOGENOM" id="CLU_3093362_0_0_1"/>
<feature type="non-terminal residue" evidence="1">
    <location>
        <position position="52"/>
    </location>
</feature>
<dbReference type="AlphaFoldDB" id="R7V7U2"/>
<dbReference type="EMBL" id="KB295955">
    <property type="protein sequence ID" value="ELU12441.1"/>
    <property type="molecule type" value="Genomic_DNA"/>
</dbReference>
<evidence type="ECO:0000313" key="1">
    <source>
        <dbReference type="EMBL" id="ELU12441.1"/>
    </source>
</evidence>
<proteinExistence type="predicted"/>
<accession>R7V7U2</accession>
<name>R7V7U2_CAPTE</name>
<reference evidence="1 3" key="2">
    <citation type="journal article" date="2013" name="Nature">
        <title>Insights into bilaterian evolution from three spiralian genomes.</title>
        <authorList>
            <person name="Simakov O."/>
            <person name="Marletaz F."/>
            <person name="Cho S.J."/>
            <person name="Edsinger-Gonzales E."/>
            <person name="Havlak P."/>
            <person name="Hellsten U."/>
            <person name="Kuo D.H."/>
            <person name="Larsson T."/>
            <person name="Lv J."/>
            <person name="Arendt D."/>
            <person name="Savage R."/>
            <person name="Osoegawa K."/>
            <person name="de Jong P."/>
            <person name="Grimwood J."/>
            <person name="Chapman J.A."/>
            <person name="Shapiro H."/>
            <person name="Aerts A."/>
            <person name="Otillar R.P."/>
            <person name="Terry A.Y."/>
            <person name="Boore J.L."/>
            <person name="Grigoriev I.V."/>
            <person name="Lindberg D.R."/>
            <person name="Seaver E.C."/>
            <person name="Weisblat D.A."/>
            <person name="Putnam N.H."/>
            <person name="Rokhsar D.S."/>
        </authorList>
    </citation>
    <scope>NUCLEOTIDE SEQUENCE</scope>
    <source>
        <strain evidence="1 3">I ESC-2004</strain>
    </source>
</reference>
<reference evidence="2" key="3">
    <citation type="submission" date="2015-06" db="UniProtKB">
        <authorList>
            <consortium name="EnsemblMetazoa"/>
        </authorList>
    </citation>
    <scope>IDENTIFICATION</scope>
</reference>
<evidence type="ECO:0000313" key="3">
    <source>
        <dbReference type="Proteomes" id="UP000014760"/>
    </source>
</evidence>
<dbReference type="Proteomes" id="UP000014760">
    <property type="component" value="Unassembled WGS sequence"/>
</dbReference>
<feature type="non-terminal residue" evidence="1">
    <location>
        <position position="1"/>
    </location>
</feature>
<protein>
    <submittedName>
        <fullName evidence="1 2">Uncharacterized protein</fullName>
    </submittedName>
</protein>
<gene>
    <name evidence="1" type="ORF">CAPTEDRAFT_59371</name>
</gene>
<keyword evidence="3" id="KW-1185">Reference proteome</keyword>
<dbReference type="EMBL" id="AMQN01005400">
    <property type="status" value="NOT_ANNOTATED_CDS"/>
    <property type="molecule type" value="Genomic_DNA"/>
</dbReference>
<sequence>YTHVYLFDALYYYQCYNNYIHMYIYLIDALYYYHCYNNYIHMYYLIVYIGFF</sequence>